<dbReference type="InterPro" id="IPR001647">
    <property type="entry name" value="HTH_TetR"/>
</dbReference>
<evidence type="ECO:0000256" key="4">
    <source>
        <dbReference type="PROSITE-ProRule" id="PRU00335"/>
    </source>
</evidence>
<dbReference type="Gene3D" id="1.10.357.10">
    <property type="entry name" value="Tetracycline Repressor, domain 2"/>
    <property type="match status" value="1"/>
</dbReference>
<dbReference type="SUPFAM" id="SSF46689">
    <property type="entry name" value="Homeodomain-like"/>
    <property type="match status" value="1"/>
</dbReference>
<keyword evidence="8" id="KW-1185">Reference proteome</keyword>
<feature type="domain" description="HTH tetR-type" evidence="6">
    <location>
        <begin position="19"/>
        <end position="79"/>
    </location>
</feature>
<keyword evidence="2 4" id="KW-0238">DNA-binding</keyword>
<evidence type="ECO:0000256" key="2">
    <source>
        <dbReference type="ARBA" id="ARBA00023125"/>
    </source>
</evidence>
<gene>
    <name evidence="7" type="ORF">BMI91_00775</name>
</gene>
<dbReference type="Proteomes" id="UP000190787">
    <property type="component" value="Unassembled WGS sequence"/>
</dbReference>
<feature type="DNA-binding region" description="H-T-H motif" evidence="4">
    <location>
        <begin position="42"/>
        <end position="61"/>
    </location>
</feature>
<evidence type="ECO:0000259" key="6">
    <source>
        <dbReference type="PROSITE" id="PS50977"/>
    </source>
</evidence>
<evidence type="ECO:0000313" key="8">
    <source>
        <dbReference type="Proteomes" id="UP000190787"/>
    </source>
</evidence>
<proteinExistence type="predicted"/>
<protein>
    <submittedName>
        <fullName evidence="7">TetR family transcriptional regulator</fullName>
    </submittedName>
</protein>
<feature type="region of interest" description="Disordered" evidence="5">
    <location>
        <begin position="1"/>
        <end position="20"/>
    </location>
</feature>
<dbReference type="PANTHER" id="PTHR30055:SF234">
    <property type="entry name" value="HTH-TYPE TRANSCRIPTIONAL REGULATOR BETI"/>
    <property type="match status" value="1"/>
</dbReference>
<dbReference type="EMBL" id="MPZV01000001">
    <property type="protein sequence ID" value="OOY25006.1"/>
    <property type="molecule type" value="Genomic_DNA"/>
</dbReference>
<reference evidence="7 8" key="1">
    <citation type="submission" date="2016-11" db="EMBL/GenBank/DDBJ databases">
        <title>A multilocus sequence analysis scheme for characterization of bacteria in the genus Thioclava.</title>
        <authorList>
            <person name="Liu Y."/>
            <person name="Shao Z."/>
        </authorList>
    </citation>
    <scope>NUCLEOTIDE SEQUENCE [LARGE SCALE GENOMIC DNA]</scope>
    <source>
        <strain evidence="7 8">TAW-CT134</strain>
    </source>
</reference>
<dbReference type="InterPro" id="IPR050109">
    <property type="entry name" value="HTH-type_TetR-like_transc_reg"/>
</dbReference>
<dbReference type="SUPFAM" id="SSF48498">
    <property type="entry name" value="Tetracyclin repressor-like, C-terminal domain"/>
    <property type="match status" value="1"/>
</dbReference>
<evidence type="ECO:0000313" key="7">
    <source>
        <dbReference type="EMBL" id="OOY25006.1"/>
    </source>
</evidence>
<evidence type="ECO:0000256" key="1">
    <source>
        <dbReference type="ARBA" id="ARBA00023015"/>
    </source>
</evidence>
<evidence type="ECO:0000256" key="3">
    <source>
        <dbReference type="ARBA" id="ARBA00023163"/>
    </source>
</evidence>
<name>A0ABX3N058_9RHOB</name>
<accession>A0ABX3N058</accession>
<comment type="caution">
    <text evidence="7">The sequence shown here is derived from an EMBL/GenBank/DDBJ whole genome shotgun (WGS) entry which is preliminary data.</text>
</comment>
<dbReference type="Pfam" id="PF00440">
    <property type="entry name" value="TetR_N"/>
    <property type="match status" value="1"/>
</dbReference>
<dbReference type="PANTHER" id="PTHR30055">
    <property type="entry name" value="HTH-TYPE TRANSCRIPTIONAL REGULATOR RUTR"/>
    <property type="match status" value="1"/>
</dbReference>
<dbReference type="PROSITE" id="PS50977">
    <property type="entry name" value="HTH_TETR_2"/>
    <property type="match status" value="1"/>
</dbReference>
<dbReference type="InterPro" id="IPR009057">
    <property type="entry name" value="Homeodomain-like_sf"/>
</dbReference>
<evidence type="ECO:0000256" key="5">
    <source>
        <dbReference type="SAM" id="MobiDB-lite"/>
    </source>
</evidence>
<dbReference type="Gene3D" id="1.10.10.60">
    <property type="entry name" value="Homeodomain-like"/>
    <property type="match status" value="1"/>
</dbReference>
<keyword evidence="1" id="KW-0805">Transcription regulation</keyword>
<dbReference type="InterPro" id="IPR036271">
    <property type="entry name" value="Tet_transcr_reg_TetR-rel_C_sf"/>
</dbReference>
<keyword evidence="3" id="KW-0804">Transcription</keyword>
<sequence>MFSFPEHLATTSAGRPKGERTRAQLQIAACKVLQDSGPQGLTVAEICKEAGVSNGTFYLYFKDRNALLDSLLRDFVAFLQLAMRAASEREGHDAPRAATRAYLRLFEQNSGLMRSLIHPTDGFPEAQAAFQTLNREWIEAVVASVERRQRQEGKTAPPHDELLRRAYALGGMVDQYLSNLLLAKDPAVIEISQDRDAVLETLSLLWDRGMTA</sequence>
<organism evidence="7 8">
    <name type="scientific">Thioclava sediminum</name>
    <dbReference type="NCBI Taxonomy" id="1915319"/>
    <lineage>
        <taxon>Bacteria</taxon>
        <taxon>Pseudomonadati</taxon>
        <taxon>Pseudomonadota</taxon>
        <taxon>Alphaproteobacteria</taxon>
        <taxon>Rhodobacterales</taxon>
        <taxon>Paracoccaceae</taxon>
        <taxon>Thioclava</taxon>
    </lineage>
</organism>